<dbReference type="AlphaFoldDB" id="Q79DJ0"/>
<organism evidence="2">
    <name type="scientific">Escherichia coli str. K-12 substr. MG1655</name>
    <dbReference type="NCBI Taxonomy" id="511145"/>
    <lineage>
        <taxon>Bacteria</taxon>
        <taxon>Pseudomonadati</taxon>
        <taxon>Pseudomonadota</taxon>
        <taxon>Gammaproteobacteria</taxon>
        <taxon>Enterobacterales</taxon>
        <taxon>Enterobacteriaceae</taxon>
        <taxon>Escherichia</taxon>
    </lineage>
</organism>
<proteinExistence type="predicted"/>
<feature type="region of interest" description="Disordered" evidence="1">
    <location>
        <begin position="14"/>
        <end position="35"/>
    </location>
</feature>
<protein>
    <submittedName>
        <fullName evidence="2">ORF_o109</fullName>
    </submittedName>
</protein>
<name>Q79DJ0_ECOLI</name>
<evidence type="ECO:0000256" key="1">
    <source>
        <dbReference type="SAM" id="MobiDB-lite"/>
    </source>
</evidence>
<evidence type="ECO:0000313" key="2">
    <source>
        <dbReference type="EMBL" id="AAC43054.1"/>
    </source>
</evidence>
<sequence length="109" mass="11759">MRARIICGFRLVSETGSGSSSSDLTSASGASQWGNSSRSHWLKRWCASCSSAPEISNWQLSPASVSVPISARALLALPCGQCAGYATQFVMKKYYTAFQRGLPDAHVRR</sequence>
<reference evidence="2" key="1">
    <citation type="journal article" date="1993" name="Nucleic Acids Res.">
        <title>Analysis of the Escherichia coli genome. IV. DNA sequence of the region from 89.2 to 92.8 minutes.</title>
        <authorList>
            <person name="Blattner F.R."/>
            <person name="Burland V.D."/>
            <person name="Plunkett G. III"/>
            <person name="Sofia H.J."/>
            <person name="Daniels D.L."/>
        </authorList>
    </citation>
    <scope>NUCLEOTIDE SEQUENCE</scope>
    <source>
        <strain evidence="2">K-12</strain>
    </source>
</reference>
<accession>Q79DJ0</accession>
<feature type="compositionally biased region" description="Low complexity" evidence="1">
    <location>
        <begin position="14"/>
        <end position="31"/>
    </location>
</feature>
<dbReference type="PIR" id="G65201">
    <property type="entry name" value="G65201"/>
</dbReference>
<dbReference type="EMBL" id="U00006">
    <property type="protein sequence ID" value="AAC43054.1"/>
    <property type="molecule type" value="Genomic_DNA"/>
</dbReference>